<keyword evidence="2" id="KW-1185">Reference proteome</keyword>
<gene>
    <name evidence="1" type="ORF">HCR_01650</name>
</gene>
<protein>
    <submittedName>
        <fullName evidence="1">Uncharacterized protein</fullName>
    </submittedName>
</protein>
<accession>A0ABN6WSB8</accession>
<name>A0ABN6WSB8_9BACT</name>
<dbReference type="EMBL" id="AP027370">
    <property type="protein sequence ID" value="BDY11853.1"/>
    <property type="molecule type" value="Genomic_DNA"/>
</dbReference>
<organism evidence="1 2">
    <name type="scientific">Hydrogenimonas cancrithermarum</name>
    <dbReference type="NCBI Taxonomy" id="2993563"/>
    <lineage>
        <taxon>Bacteria</taxon>
        <taxon>Pseudomonadati</taxon>
        <taxon>Campylobacterota</taxon>
        <taxon>Epsilonproteobacteria</taxon>
        <taxon>Campylobacterales</taxon>
        <taxon>Hydrogenimonadaceae</taxon>
        <taxon>Hydrogenimonas</taxon>
    </lineage>
</organism>
<dbReference type="RefSeq" id="WP_286337067.1">
    <property type="nucleotide sequence ID" value="NZ_AP027370.1"/>
</dbReference>
<evidence type="ECO:0000313" key="1">
    <source>
        <dbReference type="EMBL" id="BDY11853.1"/>
    </source>
</evidence>
<dbReference type="Proteomes" id="UP001321445">
    <property type="component" value="Chromosome"/>
</dbReference>
<reference evidence="1 2" key="1">
    <citation type="submission" date="2023-03" db="EMBL/GenBank/DDBJ databases">
        <title>Description of Hydrogenimonas sp. ISO32.</title>
        <authorList>
            <person name="Mino S."/>
            <person name="Fukazawa S."/>
            <person name="Sawabe T."/>
        </authorList>
    </citation>
    <scope>NUCLEOTIDE SEQUENCE [LARGE SCALE GENOMIC DNA]</scope>
    <source>
        <strain evidence="1 2">ISO32</strain>
    </source>
</reference>
<proteinExistence type="predicted"/>
<sequence length="219" mass="25605">MQHTIKYVGPKPICSQHGVEFDHAKEDRFIFIETIIQLIEALDRETHEDATLHFSIKYHTLDSNLIMEKVRKYHPDIDKRIEKEIAEKERELSDEMKYVEENPFLSEREREAWMKNIRIMHDYVIQRLINKTVYHTLISTLAEELLKDRIRYIVLPMHGNFHHVAKTLSYALEHRSPPVSSHAEIVETKEGLALRFNVSAGVEASTPYFVMPAPVPTSS</sequence>
<evidence type="ECO:0000313" key="2">
    <source>
        <dbReference type="Proteomes" id="UP001321445"/>
    </source>
</evidence>